<reference evidence="2 3" key="1">
    <citation type="submission" date="2017-06" db="EMBL/GenBank/DDBJ databases">
        <title>Comparative genomic analysis of Ambrosia Fusariam Clade fungi.</title>
        <authorList>
            <person name="Stajich J.E."/>
            <person name="Carrillo J."/>
            <person name="Kijimoto T."/>
            <person name="Eskalen A."/>
            <person name="O'Donnell K."/>
            <person name="Kasson M."/>
        </authorList>
    </citation>
    <scope>NUCLEOTIDE SEQUENCE [LARGE SCALE GENOMIC DNA]</scope>
    <source>
        <strain evidence="2 3">NRRL62584</strain>
    </source>
</reference>
<dbReference type="EMBL" id="NKCI01000048">
    <property type="protein sequence ID" value="RSL61914.1"/>
    <property type="molecule type" value="Genomic_DNA"/>
</dbReference>
<proteinExistence type="predicted"/>
<dbReference type="AlphaFoldDB" id="A0A428Q9F8"/>
<sequence length="308" mass="33539">MALASGDCPIIPPLGPEPEPGTPKLRARHAGQPVFLGLTLKLEEESYAWLWRDKARKFANPKYTYDIWEENRIFTYNRAVVRTLARRSICKWAKHGSEGERQFNNDGMLGPGVIQELILARDYLADELAVCLAEHHPGLDIINSDISTINTNPAETTISSREVPTINSNTAIKAEPVPKVETGIKREPTTQRDAHVKTEAKASLAEDDDIIFVGTKLLSSAPAPGRCSYGGLCNHDAATITAPAPALTPAPAMAVRQNPVASSSRALEAISLISDSEGDDDFPSPPTRKCKERARAQTIPPTFPQVRS</sequence>
<feature type="region of interest" description="Disordered" evidence="1">
    <location>
        <begin position="273"/>
        <end position="308"/>
    </location>
</feature>
<dbReference type="OrthoDB" id="10527946at2759"/>
<feature type="compositionally biased region" description="Pro residues" evidence="1">
    <location>
        <begin position="10"/>
        <end position="21"/>
    </location>
</feature>
<accession>A0A428Q9F8</accession>
<organism evidence="2 3">
    <name type="scientific">Fusarium duplospermum</name>
    <dbReference type="NCBI Taxonomy" id="1325734"/>
    <lineage>
        <taxon>Eukaryota</taxon>
        <taxon>Fungi</taxon>
        <taxon>Dikarya</taxon>
        <taxon>Ascomycota</taxon>
        <taxon>Pezizomycotina</taxon>
        <taxon>Sordariomycetes</taxon>
        <taxon>Hypocreomycetidae</taxon>
        <taxon>Hypocreales</taxon>
        <taxon>Nectriaceae</taxon>
        <taxon>Fusarium</taxon>
        <taxon>Fusarium solani species complex</taxon>
    </lineage>
</organism>
<dbReference type="Proteomes" id="UP000288168">
    <property type="component" value="Unassembled WGS sequence"/>
</dbReference>
<feature type="region of interest" description="Disordered" evidence="1">
    <location>
        <begin position="1"/>
        <end position="26"/>
    </location>
</feature>
<evidence type="ECO:0000313" key="2">
    <source>
        <dbReference type="EMBL" id="RSL61914.1"/>
    </source>
</evidence>
<evidence type="ECO:0000256" key="1">
    <source>
        <dbReference type="SAM" id="MobiDB-lite"/>
    </source>
</evidence>
<comment type="caution">
    <text evidence="2">The sequence shown here is derived from an EMBL/GenBank/DDBJ whole genome shotgun (WGS) entry which is preliminary data.</text>
</comment>
<name>A0A428Q9F8_9HYPO</name>
<evidence type="ECO:0000313" key="3">
    <source>
        <dbReference type="Proteomes" id="UP000288168"/>
    </source>
</evidence>
<protein>
    <submittedName>
        <fullName evidence="2">Uncharacterized protein</fullName>
    </submittedName>
</protein>
<gene>
    <name evidence="2" type="ORF">CEP54_006019</name>
</gene>
<keyword evidence="3" id="KW-1185">Reference proteome</keyword>